<sequence>MKNKALYVVAFLIAVVLGGAMFALFADIGEKRSEEKSYPMMLHKVSDTKPDVREWGKNFPVQYDSFIGMETFNIETPFAGSVPYSKLIRWPASTVFWDGYAFSVDYNRPRLHFYSQIDQIETMRNNKEYLNSHGLPNFKGQPGACVNCHTGHLTAIMVDEDYTKLHENPVEASKDPMPFFDVKGKDGQKEKAAWTKMNSIPYFDVMEMVANKHGEDPYGGSHLGSSCADCHHPDDMSLRVTRPAFVNAMVARGYEADAKSGLKATRQEMRSYVCMQCHVEYYFAGKDSTLTFPWTKWPKDEPFKIEMFDEYYDEMYENGKFPQDYKHKTTDAPIVKMQHSEAELSSTGIHARSGVGCADCHMPYKRSGAQKVTSHLITSPFADITGSCKTCHMQSEEKLKERIDFIQNRHAYSLRECENALLSLIQDITTAREELANHPNFASLEADAKKAAISEALKGSLWNQRRAHMRWDFAFSENSYGFHGPDEAARVIGQCKEYARKGQVELANELKAYDIAITLTQQADEVQAPERIELHKGDVGSVPSDRLQKIDQDVKNLNFF</sequence>
<protein>
    <recommendedName>
        <fullName evidence="3">nitrite reductase (cytochrome; ammonia-forming)</fullName>
        <ecNumber evidence="3">1.7.2.2</ecNumber>
    </recommendedName>
</protein>
<evidence type="ECO:0000256" key="4">
    <source>
        <dbReference type="ARBA" id="ARBA00022617"/>
    </source>
</evidence>
<evidence type="ECO:0000256" key="6">
    <source>
        <dbReference type="ARBA" id="ARBA00022729"/>
    </source>
</evidence>
<dbReference type="EMBL" id="CP063078">
    <property type="protein sequence ID" value="QOQ87515.1"/>
    <property type="molecule type" value="Genomic_DNA"/>
</dbReference>
<evidence type="ECO:0000256" key="10">
    <source>
        <dbReference type="ARBA" id="ARBA00049131"/>
    </source>
</evidence>
<comment type="catalytic activity">
    <reaction evidence="10">
        <text>6 Fe(III)-[cytochrome c] + NH4(+) + 2 H2O = 6 Fe(II)-[cytochrome c] + nitrite + 8 H(+)</text>
        <dbReference type="Rhea" id="RHEA:13089"/>
        <dbReference type="Rhea" id="RHEA-COMP:10350"/>
        <dbReference type="Rhea" id="RHEA-COMP:14399"/>
        <dbReference type="ChEBI" id="CHEBI:15377"/>
        <dbReference type="ChEBI" id="CHEBI:15378"/>
        <dbReference type="ChEBI" id="CHEBI:16301"/>
        <dbReference type="ChEBI" id="CHEBI:28938"/>
        <dbReference type="ChEBI" id="CHEBI:29033"/>
        <dbReference type="ChEBI" id="CHEBI:29034"/>
        <dbReference type="EC" id="1.7.2.2"/>
    </reaction>
</comment>
<comment type="subcellular location">
    <subcellularLocation>
        <location evidence="1">Cell envelope</location>
    </subcellularLocation>
</comment>
<keyword evidence="8" id="KW-0560">Oxidoreductase</keyword>
<evidence type="ECO:0000256" key="1">
    <source>
        <dbReference type="ARBA" id="ARBA00004196"/>
    </source>
</evidence>
<keyword evidence="12" id="KW-1185">Reference proteome</keyword>
<dbReference type="Pfam" id="PF02335">
    <property type="entry name" value="Cytochrom_C552"/>
    <property type="match status" value="1"/>
</dbReference>
<keyword evidence="7" id="KW-0106">Calcium</keyword>
<keyword evidence="4" id="KW-0349">Heme</keyword>
<organism evidence="11 12">
    <name type="scientific">Campylobacter corcagiensis</name>
    <dbReference type="NCBI Taxonomy" id="1448857"/>
    <lineage>
        <taxon>Bacteria</taxon>
        <taxon>Pseudomonadati</taxon>
        <taxon>Campylobacterota</taxon>
        <taxon>Epsilonproteobacteria</taxon>
        <taxon>Campylobacterales</taxon>
        <taxon>Campylobacteraceae</taxon>
        <taxon>Campylobacter</taxon>
    </lineage>
</organism>
<keyword evidence="6" id="KW-0732">Signal</keyword>
<dbReference type="SUPFAM" id="SSF48695">
    <property type="entry name" value="Multiheme cytochromes"/>
    <property type="match status" value="1"/>
</dbReference>
<evidence type="ECO:0000256" key="3">
    <source>
        <dbReference type="ARBA" id="ARBA00011887"/>
    </source>
</evidence>
<proteinExistence type="inferred from homology"/>
<dbReference type="EC" id="1.7.2.2" evidence="3"/>
<evidence type="ECO:0000313" key="12">
    <source>
        <dbReference type="Proteomes" id="UP000594749"/>
    </source>
</evidence>
<dbReference type="Gene3D" id="1.20.140.10">
    <property type="entry name" value="Butyryl-CoA Dehydrogenase, subunit A, domain 3"/>
    <property type="match status" value="1"/>
</dbReference>
<comment type="similarity">
    <text evidence="2">Belongs to the cytochrome c-552 family.</text>
</comment>
<reference evidence="11 12" key="1">
    <citation type="submission" date="2020-10" db="EMBL/GenBank/DDBJ databases">
        <title>Campylobacter and Helicobacter PacBio genomes.</title>
        <authorList>
            <person name="Lane C."/>
        </authorList>
    </citation>
    <scope>NUCLEOTIDE SEQUENCE [LARGE SCALE GENOMIC DNA]</scope>
    <source>
        <strain evidence="11 12">2016D-0077</strain>
    </source>
</reference>
<evidence type="ECO:0000256" key="9">
    <source>
        <dbReference type="ARBA" id="ARBA00023004"/>
    </source>
</evidence>
<keyword evidence="9" id="KW-0408">Iron</keyword>
<dbReference type="GO" id="GO:0019645">
    <property type="term" value="P:anaerobic electron transport chain"/>
    <property type="evidence" value="ECO:0007669"/>
    <property type="project" value="TreeGrafter"/>
</dbReference>
<evidence type="ECO:0000256" key="7">
    <source>
        <dbReference type="ARBA" id="ARBA00022837"/>
    </source>
</evidence>
<evidence type="ECO:0000256" key="8">
    <source>
        <dbReference type="ARBA" id="ARBA00023002"/>
    </source>
</evidence>
<dbReference type="GO" id="GO:0030288">
    <property type="term" value="C:outer membrane-bounded periplasmic space"/>
    <property type="evidence" value="ECO:0007669"/>
    <property type="project" value="TreeGrafter"/>
</dbReference>
<dbReference type="PANTHER" id="PTHR30633">
    <property type="entry name" value="CYTOCHROME C-552 RESPIRATORY NITRITE REDUCTASE"/>
    <property type="match status" value="1"/>
</dbReference>
<dbReference type="AlphaFoldDB" id="A0A7M1LJ29"/>
<evidence type="ECO:0000256" key="2">
    <source>
        <dbReference type="ARBA" id="ARBA00009288"/>
    </source>
</evidence>
<dbReference type="InterPro" id="IPR036280">
    <property type="entry name" value="Multihaem_cyt_sf"/>
</dbReference>
<dbReference type="Gene3D" id="1.10.1130.10">
    <property type="entry name" value="Flavocytochrome C3, Chain A"/>
    <property type="match status" value="1"/>
</dbReference>
<dbReference type="PIRSF" id="PIRSF000243">
    <property type="entry name" value="Cyt_c552"/>
    <property type="match status" value="1"/>
</dbReference>
<dbReference type="InterPro" id="IPR003321">
    <property type="entry name" value="Cyt_c552"/>
</dbReference>
<keyword evidence="5" id="KW-0479">Metal-binding</keyword>
<gene>
    <name evidence="11" type="ORF">IMC76_01460</name>
</gene>
<evidence type="ECO:0000256" key="5">
    <source>
        <dbReference type="ARBA" id="ARBA00022723"/>
    </source>
</evidence>
<name>A0A7M1LJ29_9BACT</name>
<dbReference type="PANTHER" id="PTHR30633:SF0">
    <property type="entry name" value="CYTOCHROME C-552"/>
    <property type="match status" value="1"/>
</dbReference>
<evidence type="ECO:0000313" key="11">
    <source>
        <dbReference type="EMBL" id="QOQ87515.1"/>
    </source>
</evidence>
<dbReference type="GO" id="GO:0046872">
    <property type="term" value="F:metal ion binding"/>
    <property type="evidence" value="ECO:0007669"/>
    <property type="project" value="UniProtKB-KW"/>
</dbReference>
<dbReference type="Proteomes" id="UP000594749">
    <property type="component" value="Chromosome"/>
</dbReference>
<dbReference type="RefSeq" id="WP_025803079.1">
    <property type="nucleotide sequence ID" value="NZ_CP053842.1"/>
</dbReference>
<accession>A0A7M1LJ29</accession>
<dbReference type="GO" id="GO:0020037">
    <property type="term" value="F:heme binding"/>
    <property type="evidence" value="ECO:0007669"/>
    <property type="project" value="TreeGrafter"/>
</dbReference>
<dbReference type="GO" id="GO:0042279">
    <property type="term" value="F:nitrite reductase (cytochrome, ammonia-forming) activity"/>
    <property type="evidence" value="ECO:0007669"/>
    <property type="project" value="UniProtKB-EC"/>
</dbReference>
<dbReference type="OrthoDB" id="9780421at2"/>
<dbReference type="CDD" id="cd00548">
    <property type="entry name" value="NrfA-like"/>
    <property type="match status" value="1"/>
</dbReference>